<feature type="non-terminal residue" evidence="1">
    <location>
        <position position="75"/>
    </location>
</feature>
<evidence type="ECO:0000313" key="1">
    <source>
        <dbReference type="EMBL" id="KAG0239147.1"/>
    </source>
</evidence>
<reference evidence="1" key="1">
    <citation type="journal article" date="2020" name="Fungal Divers.">
        <title>Resolving the Mortierellaceae phylogeny through synthesis of multi-gene phylogenetics and phylogenomics.</title>
        <authorList>
            <person name="Vandepol N."/>
            <person name="Liber J."/>
            <person name="Desiro A."/>
            <person name="Na H."/>
            <person name="Kennedy M."/>
            <person name="Barry K."/>
            <person name="Grigoriev I.V."/>
            <person name="Miller A.N."/>
            <person name="O'Donnell K."/>
            <person name="Stajich J.E."/>
            <person name="Bonito G."/>
        </authorList>
    </citation>
    <scope>NUCLEOTIDE SEQUENCE</scope>
    <source>
        <strain evidence="1">KOD948</strain>
    </source>
</reference>
<keyword evidence="2" id="KW-1185">Reference proteome</keyword>
<accession>A0A9P6PIY8</accession>
<comment type="caution">
    <text evidence="1">The sequence shown here is derived from an EMBL/GenBank/DDBJ whole genome shotgun (WGS) entry which is preliminary data.</text>
</comment>
<sequence length="75" mass="8046">MEDPVEVTGKPVTVSSEMCVSYNNPGLNQISSSLGKTITHEWGVGIGLQIKGIFSASISKTYSKSASTQKTYTFQ</sequence>
<name>A0A9P6PIY8_9FUNG</name>
<protein>
    <submittedName>
        <fullName evidence="1">Uncharacterized protein</fullName>
    </submittedName>
</protein>
<evidence type="ECO:0000313" key="2">
    <source>
        <dbReference type="Proteomes" id="UP000726737"/>
    </source>
</evidence>
<dbReference type="EMBL" id="JAAAJA010002594">
    <property type="protein sequence ID" value="KAG0239147.1"/>
    <property type="molecule type" value="Genomic_DNA"/>
</dbReference>
<dbReference type="OrthoDB" id="2467502at2759"/>
<organism evidence="1 2">
    <name type="scientific">Mortierella polycephala</name>
    <dbReference type="NCBI Taxonomy" id="41804"/>
    <lineage>
        <taxon>Eukaryota</taxon>
        <taxon>Fungi</taxon>
        <taxon>Fungi incertae sedis</taxon>
        <taxon>Mucoromycota</taxon>
        <taxon>Mortierellomycotina</taxon>
        <taxon>Mortierellomycetes</taxon>
        <taxon>Mortierellales</taxon>
        <taxon>Mortierellaceae</taxon>
        <taxon>Mortierella</taxon>
    </lineage>
</organism>
<gene>
    <name evidence="1" type="ORF">BG011_003969</name>
</gene>
<proteinExistence type="predicted"/>
<dbReference type="AlphaFoldDB" id="A0A9P6PIY8"/>
<dbReference type="Proteomes" id="UP000726737">
    <property type="component" value="Unassembled WGS sequence"/>
</dbReference>